<dbReference type="EMBL" id="JBBMQX010000020">
    <property type="protein sequence ID" value="MEM5534459.1"/>
    <property type="molecule type" value="Genomic_DNA"/>
</dbReference>
<reference evidence="6 7" key="1">
    <citation type="submission" date="2024-03" db="EMBL/GenBank/DDBJ databases">
        <title>Community enrichment and isolation of bacterial strains for fucoidan degradation.</title>
        <authorList>
            <person name="Sichert A."/>
        </authorList>
    </citation>
    <scope>NUCLEOTIDE SEQUENCE [LARGE SCALE GENOMIC DNA]</scope>
    <source>
        <strain evidence="6 7">AS26</strain>
    </source>
</reference>
<evidence type="ECO:0000256" key="1">
    <source>
        <dbReference type="ARBA" id="ARBA00008857"/>
    </source>
</evidence>
<dbReference type="PANTHER" id="PTHR30349">
    <property type="entry name" value="PHAGE INTEGRASE-RELATED"/>
    <property type="match status" value="1"/>
</dbReference>
<dbReference type="Pfam" id="PF00589">
    <property type="entry name" value="Phage_integrase"/>
    <property type="match status" value="1"/>
</dbReference>
<dbReference type="Gene3D" id="1.10.443.10">
    <property type="entry name" value="Intergrase catalytic core"/>
    <property type="match status" value="1"/>
</dbReference>
<dbReference type="InterPro" id="IPR050090">
    <property type="entry name" value="Tyrosine_recombinase_XerCD"/>
</dbReference>
<name>A0ABU9TL71_9GAMM</name>
<accession>A0ABU9TL71</accession>
<dbReference type="InterPro" id="IPR010998">
    <property type="entry name" value="Integrase_recombinase_N"/>
</dbReference>
<proteinExistence type="inferred from homology"/>
<comment type="similarity">
    <text evidence="1">Belongs to the 'phage' integrase family.</text>
</comment>
<keyword evidence="3" id="KW-0238">DNA-binding</keyword>
<evidence type="ECO:0000313" key="6">
    <source>
        <dbReference type="EMBL" id="MEM5534459.1"/>
    </source>
</evidence>
<evidence type="ECO:0000256" key="4">
    <source>
        <dbReference type="ARBA" id="ARBA00023172"/>
    </source>
</evidence>
<dbReference type="SUPFAM" id="SSF56349">
    <property type="entry name" value="DNA breaking-rejoining enzymes"/>
    <property type="match status" value="2"/>
</dbReference>
<dbReference type="InterPro" id="IPR038488">
    <property type="entry name" value="Integrase_DNA-bd_sf"/>
</dbReference>
<organism evidence="6 7">
    <name type="scientific">Pseudoalteromonas arctica</name>
    <dbReference type="NCBI Taxonomy" id="394751"/>
    <lineage>
        <taxon>Bacteria</taxon>
        <taxon>Pseudomonadati</taxon>
        <taxon>Pseudomonadota</taxon>
        <taxon>Gammaproteobacteria</taxon>
        <taxon>Alteromonadales</taxon>
        <taxon>Pseudoalteromonadaceae</taxon>
        <taxon>Pseudoalteromonas</taxon>
    </lineage>
</organism>
<dbReference type="Pfam" id="PF13356">
    <property type="entry name" value="Arm-DNA-bind_3"/>
    <property type="match status" value="1"/>
</dbReference>
<keyword evidence="2" id="KW-0229">DNA integration</keyword>
<dbReference type="InterPro" id="IPR025166">
    <property type="entry name" value="Integrase_DNA_bind_dom"/>
</dbReference>
<protein>
    <submittedName>
        <fullName evidence="6">Tyrosine-type recombinase/integrase</fullName>
    </submittedName>
</protein>
<dbReference type="Gene3D" id="1.10.150.130">
    <property type="match status" value="1"/>
</dbReference>
<dbReference type="Proteomes" id="UP001457661">
    <property type="component" value="Unassembled WGS sequence"/>
</dbReference>
<dbReference type="InterPro" id="IPR013762">
    <property type="entry name" value="Integrase-like_cat_sf"/>
</dbReference>
<dbReference type="RefSeq" id="WP_342880298.1">
    <property type="nucleotide sequence ID" value="NZ_JBBMQX010000020.1"/>
</dbReference>
<dbReference type="PROSITE" id="PS51898">
    <property type="entry name" value="TYR_RECOMBINASE"/>
    <property type="match status" value="1"/>
</dbReference>
<dbReference type="Gene3D" id="3.30.160.390">
    <property type="entry name" value="Integrase, DNA-binding domain"/>
    <property type="match status" value="1"/>
</dbReference>
<evidence type="ECO:0000256" key="3">
    <source>
        <dbReference type="ARBA" id="ARBA00023125"/>
    </source>
</evidence>
<gene>
    <name evidence="6" type="ORF">WNY57_18650</name>
</gene>
<dbReference type="InterPro" id="IPR011010">
    <property type="entry name" value="DNA_brk_join_enz"/>
</dbReference>
<evidence type="ECO:0000256" key="2">
    <source>
        <dbReference type="ARBA" id="ARBA00022908"/>
    </source>
</evidence>
<keyword evidence="4" id="KW-0233">DNA recombination</keyword>
<comment type="caution">
    <text evidence="6">The sequence shown here is derived from an EMBL/GenBank/DDBJ whole genome shotgun (WGS) entry which is preliminary data.</text>
</comment>
<dbReference type="PANTHER" id="PTHR30349:SF64">
    <property type="entry name" value="PROPHAGE INTEGRASE INTD-RELATED"/>
    <property type="match status" value="1"/>
</dbReference>
<keyword evidence="7" id="KW-1185">Reference proteome</keyword>
<dbReference type="InterPro" id="IPR002104">
    <property type="entry name" value="Integrase_catalytic"/>
</dbReference>
<feature type="domain" description="Tyr recombinase" evidence="5">
    <location>
        <begin position="257"/>
        <end position="446"/>
    </location>
</feature>
<evidence type="ECO:0000313" key="7">
    <source>
        <dbReference type="Proteomes" id="UP001457661"/>
    </source>
</evidence>
<evidence type="ECO:0000259" key="5">
    <source>
        <dbReference type="PROSITE" id="PS51898"/>
    </source>
</evidence>
<sequence>MADLTSITQAKLSTFKKSAKPRQQLGCNKISGFFYLKLSHGGAWRLRYTDLLGKRRTATIADANIKPSQAAAEAISWKAKLREGIDPLSYKEGLAQSQREEEQLKAANVYLKVGEFFEAIYTPHKLDNYRYGAGTLKVIKHNFDHLFNREMDKLNSADILQWYNKRRAKGIKRSTLVRDFGAFKAMLNYAAQPLKGVSEPILKVNPIKSITLPALTIKEQDELEAHNEKLSHQRDIFSQEVKQQINTGLALYTEKLKRQRRSSIAHGKSHLINLDNLTYPHWFIPFCHIARLTGMRPSDIYALKWENLLFNQFNDQTTLIFTPSKTKKAENSRKIKFPVTGELKHVFDSWAAQQEQAKHGLIFKSERTNKTLERKAHLRHWKQVKTLGGVLEGLDFYSFRHNFISGLVARGVPVLTIAGLVGHKDGSMIAANYLRHDESNLTKALTLLESNWSTPEEYRNVKKSN</sequence>